<feature type="transmembrane region" description="Helical" evidence="1">
    <location>
        <begin position="129"/>
        <end position="146"/>
    </location>
</feature>
<evidence type="ECO:0000313" key="3">
    <source>
        <dbReference type="Proteomes" id="UP000326354"/>
    </source>
</evidence>
<protein>
    <submittedName>
        <fullName evidence="2">Uncharacterized protein</fullName>
    </submittedName>
</protein>
<evidence type="ECO:0000256" key="1">
    <source>
        <dbReference type="SAM" id="Phobius"/>
    </source>
</evidence>
<keyword evidence="3" id="KW-1185">Reference proteome</keyword>
<dbReference type="KEGG" id="uam:UABAM_03560"/>
<organism evidence="2 3">
    <name type="scientific">Uabimicrobium amorphum</name>
    <dbReference type="NCBI Taxonomy" id="2596890"/>
    <lineage>
        <taxon>Bacteria</taxon>
        <taxon>Pseudomonadati</taxon>
        <taxon>Planctomycetota</taxon>
        <taxon>Candidatus Uabimicrobiia</taxon>
        <taxon>Candidatus Uabimicrobiales</taxon>
        <taxon>Candidatus Uabimicrobiaceae</taxon>
        <taxon>Candidatus Uabimicrobium</taxon>
    </lineage>
</organism>
<accession>A0A5S9IPB1</accession>
<feature type="transmembrane region" description="Helical" evidence="1">
    <location>
        <begin position="107"/>
        <end position="123"/>
    </location>
</feature>
<sequence>MKILHGLLRFVLESISGLTLWIAISFGLMLVALTFIGAFALALGNVGRKEIELYLWGLGILVVALGTCFASRSLSKKIPTYEKEEDTTGEEKYLIVCKVRYKKASKLLIFSAALIAVLSGAAILYTWNLVISIFFLLSMYVIRVATREDREIGSFIGQRVGVDIKGITHIEDDIFITWSDMELEDLSAKKCMRFYSKSDSEKEIFVSLYAENFPRLMDMFKERVVKTNVQEVLYRDDLQNSEDFDSYILPELPQKYRGSWDRVFIYLGIVLIFFAVSIFQIREQDYTGIIVLGIAILMMWAMFFIEIAITVQEKGIIVHHVFAPKRIVEWKEIGDISIQSENNEGDISLVITIKLKDNTVISFSHFPNSLEIYKQMKCIHEAHNPNKTDSTDQPTL</sequence>
<proteinExistence type="predicted"/>
<feature type="transmembrane region" description="Helical" evidence="1">
    <location>
        <begin position="263"/>
        <end position="281"/>
    </location>
</feature>
<dbReference type="AlphaFoldDB" id="A0A5S9IPB1"/>
<dbReference type="EMBL" id="AP019860">
    <property type="protein sequence ID" value="BBM85197.1"/>
    <property type="molecule type" value="Genomic_DNA"/>
</dbReference>
<feature type="transmembrane region" description="Helical" evidence="1">
    <location>
        <begin position="287"/>
        <end position="309"/>
    </location>
</feature>
<keyword evidence="1" id="KW-0472">Membrane</keyword>
<dbReference type="Proteomes" id="UP000326354">
    <property type="component" value="Chromosome"/>
</dbReference>
<keyword evidence="1" id="KW-1133">Transmembrane helix</keyword>
<keyword evidence="1" id="KW-0812">Transmembrane</keyword>
<reference evidence="2 3" key="1">
    <citation type="submission" date="2019-08" db="EMBL/GenBank/DDBJ databases">
        <title>Complete genome sequence of Candidatus Uab amorphum.</title>
        <authorList>
            <person name="Shiratori T."/>
            <person name="Suzuki S."/>
            <person name="Kakizawa Y."/>
            <person name="Ishida K."/>
        </authorList>
    </citation>
    <scope>NUCLEOTIDE SEQUENCE [LARGE SCALE GENOMIC DNA]</scope>
    <source>
        <strain evidence="2 3">SRT547</strain>
    </source>
</reference>
<feature type="transmembrane region" description="Helical" evidence="1">
    <location>
        <begin position="20"/>
        <end position="41"/>
    </location>
</feature>
<dbReference type="RefSeq" id="WP_151969311.1">
    <property type="nucleotide sequence ID" value="NZ_AP019860.1"/>
</dbReference>
<evidence type="ECO:0000313" key="2">
    <source>
        <dbReference type="EMBL" id="BBM85197.1"/>
    </source>
</evidence>
<gene>
    <name evidence="2" type="ORF">UABAM_03560</name>
</gene>
<name>A0A5S9IPB1_UABAM</name>
<feature type="transmembrane region" description="Helical" evidence="1">
    <location>
        <begin position="53"/>
        <end position="71"/>
    </location>
</feature>